<dbReference type="OrthoDB" id="2789670at2759"/>
<dbReference type="GO" id="GO:0020037">
    <property type="term" value="F:heme binding"/>
    <property type="evidence" value="ECO:0007669"/>
    <property type="project" value="InterPro"/>
</dbReference>
<keyword evidence="5 6" id="KW-0408">Iron</keyword>
<dbReference type="PANTHER" id="PTHR47944">
    <property type="entry name" value="CYTOCHROME P450 98A9"/>
    <property type="match status" value="1"/>
</dbReference>
<dbReference type="AlphaFoldDB" id="A0A9D4V226"/>
<evidence type="ECO:0000256" key="3">
    <source>
        <dbReference type="ARBA" id="ARBA00022723"/>
    </source>
</evidence>
<evidence type="ECO:0000256" key="7">
    <source>
        <dbReference type="RuleBase" id="RU000461"/>
    </source>
</evidence>
<dbReference type="PRINTS" id="PR00385">
    <property type="entry name" value="P450"/>
</dbReference>
<proteinExistence type="inferred from homology"/>
<dbReference type="PANTHER" id="PTHR47944:SF4">
    <property type="entry name" value="OS09G0441700 PROTEIN"/>
    <property type="match status" value="1"/>
</dbReference>
<sequence length="522" mass="58372">MDPFTVELHYSQWLLLIAISVTSLLLLRKAALTSWWPAAPQTRPPGPPAWPILGHLHLLGHLPHQSLCKLAQTYGPLMGLRLGGIHAIVASSPQMAKEILQTHDAALAYRPRTAAAVHVCFDSSDVTFAPLGPYWKFLRQMYATELFSPKKMEAFRHVREGEARGLVQAVLRLGSHGRGEAVEVRGSLLTASNNINCRMVMGKKLEDVRAGIGDEVGSLHSLIEDVLHLVGVFYLGDYIPWLAWLDPHGYLKRMKATAKRTRALFQAIIDERRDIKSVDDEESKESNGLLDVLLAASRTNANNKDVPMTDQHIMAAILDVFIGGSDTSATVVEWSLAELINHPKVMKKLHEELDNVVGKGRLVEESDIPNLTYLEYVIKESMRLHPIAPFLIPREAKQECIIGGFKISPGTCVYVNTWAIGRDSSAWEEPLEFLPERFAKKNIDLRGQQFDILPFGMGRRRCPGWALGISNVHLMLATLVQAFTWYCASEGVLDMSEKFELTVDMEKRLQAIATPRLPLHLY</sequence>
<feature type="binding site" description="axial binding residue" evidence="6">
    <location>
        <position position="462"/>
    </location>
    <ligand>
        <name>heme</name>
        <dbReference type="ChEBI" id="CHEBI:30413"/>
    </ligand>
    <ligandPart>
        <name>Fe</name>
        <dbReference type="ChEBI" id="CHEBI:18248"/>
    </ligandPart>
</feature>
<evidence type="ECO:0000313" key="9">
    <source>
        <dbReference type="Proteomes" id="UP000886520"/>
    </source>
</evidence>
<dbReference type="EMBL" id="JABFUD020000007">
    <property type="protein sequence ID" value="KAI5077577.1"/>
    <property type="molecule type" value="Genomic_DNA"/>
</dbReference>
<dbReference type="GO" id="GO:0005506">
    <property type="term" value="F:iron ion binding"/>
    <property type="evidence" value="ECO:0007669"/>
    <property type="project" value="InterPro"/>
</dbReference>
<dbReference type="CDD" id="cd20618">
    <property type="entry name" value="CYP71_clan"/>
    <property type="match status" value="1"/>
</dbReference>
<dbReference type="Gene3D" id="1.10.630.10">
    <property type="entry name" value="Cytochrome P450"/>
    <property type="match status" value="1"/>
</dbReference>
<dbReference type="InterPro" id="IPR002401">
    <property type="entry name" value="Cyt_P450_E_grp-I"/>
</dbReference>
<dbReference type="GO" id="GO:0044550">
    <property type="term" value="P:secondary metabolite biosynthetic process"/>
    <property type="evidence" value="ECO:0007669"/>
    <property type="project" value="UniProtKB-ARBA"/>
</dbReference>
<accession>A0A9D4V226</accession>
<dbReference type="PRINTS" id="PR00463">
    <property type="entry name" value="EP450I"/>
</dbReference>
<organism evidence="8 9">
    <name type="scientific">Adiantum capillus-veneris</name>
    <name type="common">Maidenhair fern</name>
    <dbReference type="NCBI Taxonomy" id="13818"/>
    <lineage>
        <taxon>Eukaryota</taxon>
        <taxon>Viridiplantae</taxon>
        <taxon>Streptophyta</taxon>
        <taxon>Embryophyta</taxon>
        <taxon>Tracheophyta</taxon>
        <taxon>Polypodiopsida</taxon>
        <taxon>Polypodiidae</taxon>
        <taxon>Polypodiales</taxon>
        <taxon>Pteridineae</taxon>
        <taxon>Pteridaceae</taxon>
        <taxon>Vittarioideae</taxon>
        <taxon>Adiantum</taxon>
    </lineage>
</organism>
<dbReference type="GO" id="GO:0004497">
    <property type="term" value="F:monooxygenase activity"/>
    <property type="evidence" value="ECO:0007669"/>
    <property type="project" value="UniProtKB-KW"/>
</dbReference>
<dbReference type="InterPro" id="IPR001128">
    <property type="entry name" value="Cyt_P450"/>
</dbReference>
<dbReference type="InterPro" id="IPR017972">
    <property type="entry name" value="Cyt_P450_CS"/>
</dbReference>
<comment type="cofactor">
    <cofactor evidence="6">
        <name>heme</name>
        <dbReference type="ChEBI" id="CHEBI:30413"/>
    </cofactor>
</comment>
<dbReference type="FunFam" id="1.10.630.10:FF:000026">
    <property type="entry name" value="Cytochrome P450 82C4"/>
    <property type="match status" value="1"/>
</dbReference>
<dbReference type="PROSITE" id="PS00086">
    <property type="entry name" value="CYTOCHROME_P450"/>
    <property type="match status" value="1"/>
</dbReference>
<evidence type="ECO:0000256" key="2">
    <source>
        <dbReference type="ARBA" id="ARBA00022617"/>
    </source>
</evidence>
<dbReference type="InterPro" id="IPR036396">
    <property type="entry name" value="Cyt_P450_sf"/>
</dbReference>
<keyword evidence="4 7" id="KW-0560">Oxidoreductase</keyword>
<name>A0A9D4V226_ADICA</name>
<protein>
    <recommendedName>
        <fullName evidence="10">Cytochrome P450</fullName>
    </recommendedName>
</protein>
<evidence type="ECO:0000256" key="5">
    <source>
        <dbReference type="ARBA" id="ARBA00023004"/>
    </source>
</evidence>
<evidence type="ECO:0000256" key="4">
    <source>
        <dbReference type="ARBA" id="ARBA00023002"/>
    </source>
</evidence>
<keyword evidence="7" id="KW-0503">Monooxygenase</keyword>
<dbReference type="Pfam" id="PF00067">
    <property type="entry name" value="p450"/>
    <property type="match status" value="1"/>
</dbReference>
<comment type="similarity">
    <text evidence="1 7">Belongs to the cytochrome P450 family.</text>
</comment>
<evidence type="ECO:0008006" key="10">
    <source>
        <dbReference type="Google" id="ProtNLM"/>
    </source>
</evidence>
<evidence type="ECO:0000256" key="6">
    <source>
        <dbReference type="PIRSR" id="PIRSR602401-1"/>
    </source>
</evidence>
<keyword evidence="2 6" id="KW-0349">Heme</keyword>
<gene>
    <name evidence="8" type="ORF">GOP47_0007401</name>
</gene>
<dbReference type="GO" id="GO:0016705">
    <property type="term" value="F:oxidoreductase activity, acting on paired donors, with incorporation or reduction of molecular oxygen"/>
    <property type="evidence" value="ECO:0007669"/>
    <property type="project" value="InterPro"/>
</dbReference>
<dbReference type="Proteomes" id="UP000886520">
    <property type="component" value="Chromosome 7"/>
</dbReference>
<evidence type="ECO:0000256" key="1">
    <source>
        <dbReference type="ARBA" id="ARBA00010617"/>
    </source>
</evidence>
<keyword evidence="3 6" id="KW-0479">Metal-binding</keyword>
<reference evidence="8" key="1">
    <citation type="submission" date="2021-01" db="EMBL/GenBank/DDBJ databases">
        <title>Adiantum capillus-veneris genome.</title>
        <authorList>
            <person name="Fang Y."/>
            <person name="Liao Q."/>
        </authorList>
    </citation>
    <scope>NUCLEOTIDE SEQUENCE</scope>
    <source>
        <strain evidence="8">H3</strain>
        <tissue evidence="8">Leaf</tissue>
    </source>
</reference>
<comment type="caution">
    <text evidence="8">The sequence shown here is derived from an EMBL/GenBank/DDBJ whole genome shotgun (WGS) entry which is preliminary data.</text>
</comment>
<evidence type="ECO:0000313" key="8">
    <source>
        <dbReference type="EMBL" id="KAI5077577.1"/>
    </source>
</evidence>
<dbReference type="SUPFAM" id="SSF48264">
    <property type="entry name" value="Cytochrome P450"/>
    <property type="match status" value="1"/>
</dbReference>
<keyword evidence="9" id="KW-1185">Reference proteome</keyword>